<dbReference type="OrthoDB" id="43070at2"/>
<dbReference type="Proteomes" id="UP000294641">
    <property type="component" value="Unassembled WGS sequence"/>
</dbReference>
<dbReference type="RefSeq" id="WP_109348361.1">
    <property type="nucleotide sequence ID" value="NZ_BJUE01000001.1"/>
</dbReference>
<evidence type="ECO:0000313" key="8">
    <source>
        <dbReference type="Proteomes" id="UP000294641"/>
    </source>
</evidence>
<dbReference type="PANTHER" id="PTHR30404">
    <property type="entry name" value="N-ACETYLMURAMOYL-L-ALANINE AMIDASE"/>
    <property type="match status" value="1"/>
</dbReference>
<evidence type="ECO:0000256" key="3">
    <source>
        <dbReference type="SAM" id="Phobius"/>
    </source>
</evidence>
<dbReference type="InterPro" id="IPR002508">
    <property type="entry name" value="MurNAc-LAA_cat"/>
</dbReference>
<keyword evidence="3" id="KW-0812">Transmembrane</keyword>
<name>A0A8B4QBB8_9BACL</name>
<keyword evidence="8" id="KW-1185">Reference proteome</keyword>
<evidence type="ECO:0000256" key="2">
    <source>
        <dbReference type="SAM" id="MobiDB-lite"/>
    </source>
</evidence>
<dbReference type="GO" id="GO:0009253">
    <property type="term" value="P:peptidoglycan catabolic process"/>
    <property type="evidence" value="ECO:0007669"/>
    <property type="project" value="InterPro"/>
</dbReference>
<keyword evidence="1 5" id="KW-0378">Hydrolase</keyword>
<dbReference type="GO" id="GO:0008745">
    <property type="term" value="F:N-acetylmuramoyl-L-alanine amidase activity"/>
    <property type="evidence" value="ECO:0007669"/>
    <property type="project" value="UniProtKB-EC"/>
</dbReference>
<dbReference type="CDD" id="cd02696">
    <property type="entry name" value="MurNAc-LAA"/>
    <property type="match status" value="1"/>
</dbReference>
<accession>A0A8B4QBB8</accession>
<dbReference type="InterPro" id="IPR050695">
    <property type="entry name" value="N-acetylmuramoyl_amidase_3"/>
</dbReference>
<feature type="compositionally biased region" description="Basic and acidic residues" evidence="2">
    <location>
        <begin position="44"/>
        <end position="79"/>
    </location>
</feature>
<feature type="region of interest" description="Disordered" evidence="2">
    <location>
        <begin position="35"/>
        <end position="79"/>
    </location>
</feature>
<dbReference type="Pfam" id="PF01520">
    <property type="entry name" value="Amidase_3"/>
    <property type="match status" value="1"/>
</dbReference>
<dbReference type="EC" id="3.5.1.28" evidence="5"/>
<dbReference type="AlphaFoldDB" id="A0A8B4QBB8"/>
<gene>
    <name evidence="5" type="primary">amiC</name>
    <name evidence="6" type="ORF">DFR61_101170</name>
    <name evidence="5" type="ORF">NCTC10597_01773</name>
</gene>
<dbReference type="Proteomes" id="UP000254330">
    <property type="component" value="Unassembled WGS sequence"/>
</dbReference>
<reference evidence="6 8" key="2">
    <citation type="submission" date="2019-03" db="EMBL/GenBank/DDBJ databases">
        <title>Genomic Encyclopedia of Type Strains, Phase IV (KMG-IV): sequencing the most valuable type-strain genomes for metagenomic binning, comparative biology and taxonomic classification.</title>
        <authorList>
            <person name="Goeker M."/>
        </authorList>
    </citation>
    <scope>NUCLEOTIDE SEQUENCE [LARGE SCALE GENOMIC DNA]</scope>
    <source>
        <strain evidence="6 8">DSM 20580</strain>
    </source>
</reference>
<sequence>MRKLIRSIIIIALIIPIVIVVMHGQEISGSLDRLTTTSNQAQQQEDRPTTPVEKPKQEEPVKKEPKPEKVEKPSKPEVSKPKVIVIDPGHQRYADFRLEKVGKGSDEWKPMMQGSTYGIVTGQAEHQLTLDVANKLKKQLIQKGYKVKLTRTENVIAMSTKQRADFAHKNKADLYIQLHADGRSNAQANGMYIVVPSEDNKYTKKIHKESRELANTVINTAKDSKQDVYKKGIVTSANLPALNWSKMPTVLIELGYLNNPKDDRRLATSKYQNKLVENISSGIENYIKK</sequence>
<dbReference type="SMART" id="SM00646">
    <property type="entry name" value="Ami_3"/>
    <property type="match status" value="1"/>
</dbReference>
<keyword evidence="3" id="KW-0472">Membrane</keyword>
<dbReference type="PANTHER" id="PTHR30404:SF0">
    <property type="entry name" value="N-ACETYLMURAMOYL-L-ALANINE AMIDASE AMIC"/>
    <property type="match status" value="1"/>
</dbReference>
<dbReference type="SUPFAM" id="SSF53187">
    <property type="entry name" value="Zn-dependent exopeptidases"/>
    <property type="match status" value="1"/>
</dbReference>
<proteinExistence type="predicted"/>
<evidence type="ECO:0000313" key="7">
    <source>
        <dbReference type="Proteomes" id="UP000254330"/>
    </source>
</evidence>
<dbReference type="EMBL" id="UGNP01000001">
    <property type="protein sequence ID" value="STX10063.1"/>
    <property type="molecule type" value="Genomic_DNA"/>
</dbReference>
<dbReference type="EMBL" id="SNZG01000001">
    <property type="protein sequence ID" value="TDR44331.1"/>
    <property type="molecule type" value="Genomic_DNA"/>
</dbReference>
<dbReference type="Gene3D" id="3.40.630.40">
    <property type="entry name" value="Zn-dependent exopeptidases"/>
    <property type="match status" value="1"/>
</dbReference>
<keyword evidence="3" id="KW-1133">Transmembrane helix</keyword>
<reference evidence="5 7" key="1">
    <citation type="submission" date="2018-06" db="EMBL/GenBank/DDBJ databases">
        <authorList>
            <consortium name="Pathogen Informatics"/>
            <person name="Doyle S."/>
        </authorList>
    </citation>
    <scope>NUCLEOTIDE SEQUENCE [LARGE SCALE GENOMIC DNA]</scope>
    <source>
        <strain evidence="5 7">NCTC10597</strain>
    </source>
</reference>
<organism evidence="5 7">
    <name type="scientific">Kurthia zopfii</name>
    <dbReference type="NCBI Taxonomy" id="1650"/>
    <lineage>
        <taxon>Bacteria</taxon>
        <taxon>Bacillati</taxon>
        <taxon>Bacillota</taxon>
        <taxon>Bacilli</taxon>
        <taxon>Bacillales</taxon>
        <taxon>Caryophanaceae</taxon>
        <taxon>Kurthia</taxon>
    </lineage>
</organism>
<evidence type="ECO:0000313" key="5">
    <source>
        <dbReference type="EMBL" id="STX10063.1"/>
    </source>
</evidence>
<evidence type="ECO:0000313" key="6">
    <source>
        <dbReference type="EMBL" id="TDR44331.1"/>
    </source>
</evidence>
<feature type="transmembrane region" description="Helical" evidence="3">
    <location>
        <begin position="7"/>
        <end position="24"/>
    </location>
</feature>
<comment type="caution">
    <text evidence="5">The sequence shown here is derived from an EMBL/GenBank/DDBJ whole genome shotgun (WGS) entry which is preliminary data.</text>
</comment>
<protein>
    <submittedName>
        <fullName evidence="5 6">N-acetylmuramoyl-L-alanine amidase</fullName>
        <ecNumber evidence="5">3.5.1.28</ecNumber>
    </submittedName>
</protein>
<evidence type="ECO:0000259" key="4">
    <source>
        <dbReference type="SMART" id="SM00646"/>
    </source>
</evidence>
<dbReference type="GO" id="GO:0030288">
    <property type="term" value="C:outer membrane-bounded periplasmic space"/>
    <property type="evidence" value="ECO:0007669"/>
    <property type="project" value="TreeGrafter"/>
</dbReference>
<feature type="domain" description="MurNAc-LAA" evidence="4">
    <location>
        <begin position="164"/>
        <end position="284"/>
    </location>
</feature>
<evidence type="ECO:0000256" key="1">
    <source>
        <dbReference type="ARBA" id="ARBA00022801"/>
    </source>
</evidence>